<gene>
    <name evidence="1" type="ORF">SP90_13200</name>
</gene>
<dbReference type="Proteomes" id="UP000091979">
    <property type="component" value="Unassembled WGS sequence"/>
</dbReference>
<sequence>MAKVPPNKAIRRFCLACQGSSSKRVDECEDSDCLFFNHRLGTTPENPERSTVQQIRQYCLMCSDNNRTEVRACSAREDCHLWSFRFGCTPQTWTRVKQRVNQPRKLLLPGLG</sequence>
<dbReference type="PATRIC" id="fig|1560234.3.peg.1754"/>
<proteinExistence type="predicted"/>
<dbReference type="OrthoDB" id="1868456at2"/>
<dbReference type="RefSeq" id="WP_066857112.1">
    <property type="nucleotide sequence ID" value="NZ_JXMS01000026.1"/>
</dbReference>
<name>A0A1B7XAE6_9BACT</name>
<reference evidence="1 2" key="1">
    <citation type="submission" date="2015-01" db="EMBL/GenBank/DDBJ databases">
        <title>Desulfovibrio sp. JC271 draft genome sequence.</title>
        <authorList>
            <person name="Shivani Y."/>
            <person name="Subhash Y."/>
            <person name="Sasikala C."/>
            <person name="Ramana C.V."/>
        </authorList>
    </citation>
    <scope>NUCLEOTIDE SEQUENCE [LARGE SCALE GENOMIC DNA]</scope>
    <source>
        <strain evidence="1 2">JC271</strain>
    </source>
</reference>
<keyword evidence="2" id="KW-1185">Reference proteome</keyword>
<evidence type="ECO:0000313" key="1">
    <source>
        <dbReference type="EMBL" id="OBQ46359.1"/>
    </source>
</evidence>
<dbReference type="AlphaFoldDB" id="A0A1B7XAE6"/>
<protein>
    <submittedName>
        <fullName evidence="1">Uncharacterized protein</fullName>
    </submittedName>
</protein>
<evidence type="ECO:0000313" key="2">
    <source>
        <dbReference type="Proteomes" id="UP000091979"/>
    </source>
</evidence>
<comment type="caution">
    <text evidence="1">The sequence shown here is derived from an EMBL/GenBank/DDBJ whole genome shotgun (WGS) entry which is preliminary data.</text>
</comment>
<accession>A0A1B7XAE6</accession>
<organism evidence="1 2">
    <name type="scientific">Halodesulfovibrio spirochaetisodalis</name>
    <dbReference type="NCBI Taxonomy" id="1560234"/>
    <lineage>
        <taxon>Bacteria</taxon>
        <taxon>Pseudomonadati</taxon>
        <taxon>Thermodesulfobacteriota</taxon>
        <taxon>Desulfovibrionia</taxon>
        <taxon>Desulfovibrionales</taxon>
        <taxon>Desulfovibrionaceae</taxon>
        <taxon>Halodesulfovibrio</taxon>
    </lineage>
</organism>
<dbReference type="EMBL" id="JXMS01000026">
    <property type="protein sequence ID" value="OBQ46359.1"/>
    <property type="molecule type" value="Genomic_DNA"/>
</dbReference>